<keyword evidence="2" id="KW-1185">Reference proteome</keyword>
<evidence type="ECO:0000313" key="1">
    <source>
        <dbReference type="EMBL" id="VDO65757.1"/>
    </source>
</evidence>
<organism evidence="2 3">
    <name type="scientific">Heligmosomoides polygyrus</name>
    <name type="common">Parasitic roundworm</name>
    <dbReference type="NCBI Taxonomy" id="6339"/>
    <lineage>
        <taxon>Eukaryota</taxon>
        <taxon>Metazoa</taxon>
        <taxon>Ecdysozoa</taxon>
        <taxon>Nematoda</taxon>
        <taxon>Chromadorea</taxon>
        <taxon>Rhabditida</taxon>
        <taxon>Rhabditina</taxon>
        <taxon>Rhabditomorpha</taxon>
        <taxon>Strongyloidea</taxon>
        <taxon>Heligmosomidae</taxon>
        <taxon>Heligmosomoides</taxon>
    </lineage>
</organism>
<dbReference type="AlphaFoldDB" id="A0A183FGI8"/>
<evidence type="ECO:0000313" key="3">
    <source>
        <dbReference type="WBParaSite" id="HPBE_0000577001-mRNA-1"/>
    </source>
</evidence>
<reference evidence="3" key="2">
    <citation type="submission" date="2019-09" db="UniProtKB">
        <authorList>
            <consortium name="WormBaseParasite"/>
        </authorList>
    </citation>
    <scope>IDENTIFICATION</scope>
</reference>
<dbReference type="EMBL" id="UZAH01025536">
    <property type="protein sequence ID" value="VDO65757.1"/>
    <property type="molecule type" value="Genomic_DNA"/>
</dbReference>
<sequence length="306" mass="34646">MKGIHGCDEKEVQQMKDDVKNTIFHDNGTDPCEICGKMYFSRPEKTIRMTIMSKVLSNWAPEEADEGQNPSCYLTMKDISNIAQRHGLIDGRTSNDDLQSLKTLLKDKADDISALFFKEATSQKGEGFLLAFISTNGRKYLERYGYRGLVLDDTFNVTRYPFRLTTLLVTDDAGNGFPCAHLLSYSVISKEVQVLFRLVKEVIPHFDTQFLMTDDTCVFSNAFAAIFPSSKAEKILFMARTLKNMLLSKKQNGRLDTLINSLLLYSKERSAQLVSKRVRGNVTGRQGRSLRCHKDTMDRYAGKEVG</sequence>
<dbReference type="OrthoDB" id="5866935at2759"/>
<dbReference type="Proteomes" id="UP000050761">
    <property type="component" value="Unassembled WGS sequence"/>
</dbReference>
<proteinExistence type="predicted"/>
<gene>
    <name evidence="1" type="ORF">HPBE_LOCUS5771</name>
</gene>
<name>A0A183FGI8_HELPZ</name>
<protein>
    <submittedName>
        <fullName evidence="3">MULE domain-containing protein</fullName>
    </submittedName>
</protein>
<accession>A0A3P7XZI8</accession>
<reference evidence="1 2" key="1">
    <citation type="submission" date="2018-11" db="EMBL/GenBank/DDBJ databases">
        <authorList>
            <consortium name="Pathogen Informatics"/>
        </authorList>
    </citation>
    <scope>NUCLEOTIDE SEQUENCE [LARGE SCALE GENOMIC DNA]</scope>
</reference>
<evidence type="ECO:0000313" key="2">
    <source>
        <dbReference type="Proteomes" id="UP000050761"/>
    </source>
</evidence>
<dbReference type="WBParaSite" id="HPBE_0000577001-mRNA-1">
    <property type="protein sequence ID" value="HPBE_0000577001-mRNA-1"/>
    <property type="gene ID" value="HPBE_0000577001"/>
</dbReference>
<accession>A0A183FGI8</accession>